<dbReference type="Proteomes" id="UP001303045">
    <property type="component" value="Segment"/>
</dbReference>
<dbReference type="EMBL" id="OR521074">
    <property type="protein sequence ID" value="WNO27338.1"/>
    <property type="molecule type" value="Genomic_DNA"/>
</dbReference>
<sequence>MSGPRIIRLTRDQPMVLPAPRTAPFTAWIVPGKPGTGLEINERVATYAELPTGLGPNDRTTVLVTGDGLLYTWDGTSWPAQGDGIEVQGETGPQGRGIAGVSASGNNLVFAMTDSTTETATVPALVDASNSAAAAQAAAVASAGYRDQAAGHAGDAGASADAAAGYADDAAASAQEAADTVAAGVPDATTTVKGGIILAGDLAGTYDAPTVPGLDNKVDKVGTAARLYGTGAANVQTTLAYTSSAATASSIAQRGAAGVLIVGTPTAATHATTKAYVDAADASITSALTGKADLSGGKLVTSQVPDIAVVDYLGTVATQTAMLALTGQKGDWCIRSDLGTVWIITGNDPTVVTGWQQVAYPAAPVSSVAGKTGAVTLTAGDIASGTFAIGRIPLGTTASTVTVGNDSRLSNTRTPTDGTVTTAKIVDANVTLAKLAAGSVDSSKIVDGSIATADLADSSVTSAKIADGTIVDGDVSGSAGIAATKLGTGRVLGKVNGTVTSLDIERMTAAQYSAATKDGNTLYAVT</sequence>
<reference evidence="1 2" key="1">
    <citation type="submission" date="2023-08" db="EMBL/GenBank/DDBJ databases">
        <authorList>
            <person name="Wingfield L.M."/>
            <person name="White W.R."/>
            <person name="West C.J."/>
            <person name="Wendt R.N."/>
            <person name="Turner G.C."/>
            <person name="Treadway A.R."/>
            <person name="Swint M.R."/>
            <person name="Swindle R.E."/>
            <person name="Steinfeldt B."/>
            <person name="Smith E.H."/>
            <person name="Sexton S.H."/>
            <person name="Sanford B.N."/>
            <person name="Mott M.G."/>
            <person name="Malone J.B."/>
            <person name="Lynch A.J."/>
            <person name="Lawson L.W."/>
            <person name="Kyzer E.F."/>
            <person name="Knight E.S."/>
            <person name="Jeffus L.A."/>
            <person name="Garrison L.D."/>
            <person name="Edds J.T."/>
            <person name="Dumas P.M."/>
            <person name="Dresser A.M."/>
            <person name="Craft C.S."/>
            <person name="Cole C.E."/>
            <person name="Reyna N.S."/>
            <person name="Plymale R.C."/>
            <person name="Russell D.A."/>
            <person name="Jacobs-Sera D."/>
            <person name="Hatfull G.F."/>
        </authorList>
    </citation>
    <scope>NUCLEOTIDE SEQUENCE [LARGE SCALE GENOMIC DNA]</scope>
</reference>
<organism evidence="1 2">
    <name type="scientific">Gordonia phage Kwekel</name>
    <dbReference type="NCBI Taxonomy" id="3077820"/>
    <lineage>
        <taxon>Viruses</taxon>
        <taxon>Duplodnaviria</taxon>
        <taxon>Heunggongvirae</taxon>
        <taxon>Uroviricota</taxon>
        <taxon>Caudoviricetes</taxon>
        <taxon>Stackebrandtviridae</taxon>
        <taxon>Schenleyvirinae</taxon>
        <taxon>Dexdertvirus</taxon>
        <taxon>Dexdertvirus kwekel</taxon>
    </lineage>
</organism>
<evidence type="ECO:0000313" key="2">
    <source>
        <dbReference type="Proteomes" id="UP001303045"/>
    </source>
</evidence>
<gene>
    <name evidence="1" type="primary">36</name>
    <name evidence="1" type="ORF">SEA_KWEKEL_36</name>
</gene>
<evidence type="ECO:0000313" key="1">
    <source>
        <dbReference type="EMBL" id="WNO27338.1"/>
    </source>
</evidence>
<accession>A0AA96KMQ0</accession>
<protein>
    <submittedName>
        <fullName evidence="1">Minor tail protein</fullName>
    </submittedName>
</protein>
<keyword evidence="2" id="KW-1185">Reference proteome</keyword>
<proteinExistence type="predicted"/>
<name>A0AA96KMQ0_9CAUD</name>